<proteinExistence type="predicted"/>
<dbReference type="InterPro" id="IPR000683">
    <property type="entry name" value="Gfo/Idh/MocA-like_OxRdtase_N"/>
</dbReference>
<comment type="caution">
    <text evidence="3">The sequence shown here is derived from an EMBL/GenBank/DDBJ whole genome shotgun (WGS) entry which is preliminary data.</text>
</comment>
<dbReference type="RefSeq" id="WP_194124612.1">
    <property type="nucleotide sequence ID" value="NZ_JACYGY010000002.1"/>
</dbReference>
<dbReference type="Proteomes" id="UP000634134">
    <property type="component" value="Unassembled WGS sequence"/>
</dbReference>
<dbReference type="EMBL" id="JACYGY010000002">
    <property type="protein sequence ID" value="MBE9466385.1"/>
    <property type="molecule type" value="Genomic_DNA"/>
</dbReference>
<gene>
    <name evidence="3" type="ORF">IEE83_31350</name>
</gene>
<reference evidence="4" key="1">
    <citation type="submission" date="2023-07" db="EMBL/GenBank/DDBJ databases">
        <title>Dyadobacter sp. nov 'subterranea' isolated from contaminted grondwater.</title>
        <authorList>
            <person name="Szabo I."/>
            <person name="Al-Omari J."/>
            <person name="Szerdahelyi S.G."/>
            <person name="Rado J."/>
        </authorList>
    </citation>
    <scope>NUCLEOTIDE SEQUENCE [LARGE SCALE GENOMIC DNA]</scope>
    <source>
        <strain evidence="4">UP-52</strain>
    </source>
</reference>
<dbReference type="PANTHER" id="PTHR43377">
    <property type="entry name" value="BILIVERDIN REDUCTASE A"/>
    <property type="match status" value="1"/>
</dbReference>
<dbReference type="SUPFAM" id="SSF55347">
    <property type="entry name" value="Glyceraldehyde-3-phosphate dehydrogenase-like, C-terminal domain"/>
    <property type="match status" value="1"/>
</dbReference>
<evidence type="ECO:0000313" key="4">
    <source>
        <dbReference type="Proteomes" id="UP000634134"/>
    </source>
</evidence>
<dbReference type="InterPro" id="IPR036291">
    <property type="entry name" value="NAD(P)-bd_dom_sf"/>
</dbReference>
<feature type="domain" description="Gfo/Idh/MocA-like oxidoreductase N-terminal" evidence="1">
    <location>
        <begin position="8"/>
        <end position="121"/>
    </location>
</feature>
<dbReference type="InterPro" id="IPR051450">
    <property type="entry name" value="Gfo/Idh/MocA_Oxidoreductases"/>
</dbReference>
<dbReference type="Gene3D" id="3.40.50.720">
    <property type="entry name" value="NAD(P)-binding Rossmann-like Domain"/>
    <property type="match status" value="1"/>
</dbReference>
<dbReference type="Gene3D" id="3.30.360.10">
    <property type="entry name" value="Dihydrodipicolinate Reductase, domain 2"/>
    <property type="match status" value="1"/>
</dbReference>
<organism evidence="3 4">
    <name type="scientific">Dyadobacter subterraneus</name>
    <dbReference type="NCBI Taxonomy" id="2773304"/>
    <lineage>
        <taxon>Bacteria</taxon>
        <taxon>Pseudomonadati</taxon>
        <taxon>Bacteroidota</taxon>
        <taxon>Cytophagia</taxon>
        <taxon>Cytophagales</taxon>
        <taxon>Spirosomataceae</taxon>
        <taxon>Dyadobacter</taxon>
    </lineage>
</organism>
<sequence length="320" mass="37254">MMKKDDPILIFGAGSIGERHIYILQNLGYRNIWIYRQRNLPLRNIDKKIVNIFSDLIKIDQIKPKAAIICTPTFQHLEQALFCAERGIHILIEKPLSHNLTDCDKLITASIKHNVHVQVAYMLRYHDFFQDIKSIIENNKMGNLLSMQTYWGEYLPDWHPWEDYRQSYAARKEQGGGAALTLSHDIDLLNWLSESAVTSWKILKNYRSSLEINVESGADILIGYENGITAHCHVNFHELNSKRSYRFVFDEGSIEIDFLLSIMTTFYQKKTIIKTIPDFNRNELYKAQTLDFFKKINDGNFREGSLRSLEESKVIISICQ</sequence>
<keyword evidence="4" id="KW-1185">Reference proteome</keyword>
<name>A0ABR9WLJ1_9BACT</name>
<dbReference type="Pfam" id="PF01408">
    <property type="entry name" value="GFO_IDH_MocA"/>
    <property type="match status" value="1"/>
</dbReference>
<evidence type="ECO:0000313" key="3">
    <source>
        <dbReference type="EMBL" id="MBE9466385.1"/>
    </source>
</evidence>
<dbReference type="Pfam" id="PF22725">
    <property type="entry name" value="GFO_IDH_MocA_C3"/>
    <property type="match status" value="1"/>
</dbReference>
<feature type="domain" description="GFO/IDH/MocA-like oxidoreductase" evidence="2">
    <location>
        <begin position="129"/>
        <end position="255"/>
    </location>
</feature>
<evidence type="ECO:0000259" key="2">
    <source>
        <dbReference type="Pfam" id="PF22725"/>
    </source>
</evidence>
<dbReference type="PANTHER" id="PTHR43377:SF1">
    <property type="entry name" value="BILIVERDIN REDUCTASE A"/>
    <property type="match status" value="1"/>
</dbReference>
<dbReference type="InterPro" id="IPR055170">
    <property type="entry name" value="GFO_IDH_MocA-like_dom"/>
</dbReference>
<evidence type="ECO:0000259" key="1">
    <source>
        <dbReference type="Pfam" id="PF01408"/>
    </source>
</evidence>
<accession>A0ABR9WLJ1</accession>
<protein>
    <submittedName>
        <fullName evidence="3">Gfo/Idh/MocA family oxidoreductase</fullName>
    </submittedName>
</protein>
<dbReference type="SUPFAM" id="SSF51735">
    <property type="entry name" value="NAD(P)-binding Rossmann-fold domains"/>
    <property type="match status" value="1"/>
</dbReference>